<dbReference type="InterPro" id="IPR023395">
    <property type="entry name" value="MCP_dom_sf"/>
</dbReference>
<evidence type="ECO:0000313" key="14">
    <source>
        <dbReference type="Proteomes" id="UP001586593"/>
    </source>
</evidence>
<evidence type="ECO:0000256" key="10">
    <source>
        <dbReference type="PROSITE-ProRule" id="PRU00282"/>
    </source>
</evidence>
<dbReference type="PANTHER" id="PTHR45788">
    <property type="entry name" value="SUCCINATE/FUMARATE MITOCHONDRIAL TRANSPORTER-RELATED"/>
    <property type="match status" value="1"/>
</dbReference>
<evidence type="ECO:0000256" key="7">
    <source>
        <dbReference type="ARBA" id="ARBA00022989"/>
    </source>
</evidence>
<evidence type="ECO:0000256" key="12">
    <source>
        <dbReference type="SAM" id="MobiDB-lite"/>
    </source>
</evidence>
<feature type="repeat" description="Solcar" evidence="10">
    <location>
        <begin position="13"/>
        <end position="101"/>
    </location>
</feature>
<evidence type="ECO:0000256" key="4">
    <source>
        <dbReference type="ARBA" id="ARBA00022692"/>
    </source>
</evidence>
<evidence type="ECO:0000256" key="2">
    <source>
        <dbReference type="ARBA" id="ARBA00006375"/>
    </source>
</evidence>
<keyword evidence="14" id="KW-1185">Reference proteome</keyword>
<keyword evidence="5" id="KW-0677">Repeat</keyword>
<evidence type="ECO:0000256" key="11">
    <source>
        <dbReference type="RuleBase" id="RU000488"/>
    </source>
</evidence>
<dbReference type="PANTHER" id="PTHR45788:SF4">
    <property type="entry name" value="TRICARBOXYLATE TRANSPORT PROTEIN, MITOCHONDRIAL"/>
    <property type="match status" value="1"/>
</dbReference>
<dbReference type="SUPFAM" id="SSF103506">
    <property type="entry name" value="Mitochondrial carrier"/>
    <property type="match status" value="1"/>
</dbReference>
<keyword evidence="8" id="KW-0496">Mitochondrion</keyword>
<dbReference type="Gene3D" id="1.50.40.10">
    <property type="entry name" value="Mitochondrial carrier domain"/>
    <property type="match status" value="2"/>
</dbReference>
<feature type="repeat" description="Solcar" evidence="10">
    <location>
        <begin position="114"/>
        <end position="225"/>
    </location>
</feature>
<comment type="similarity">
    <text evidence="2 11">Belongs to the mitochondrial carrier (TC 2.A.29) family.</text>
</comment>
<dbReference type="Pfam" id="PF00153">
    <property type="entry name" value="Mito_carr"/>
    <property type="match status" value="3"/>
</dbReference>
<feature type="compositionally biased region" description="Low complexity" evidence="12">
    <location>
        <begin position="162"/>
        <end position="172"/>
    </location>
</feature>
<reference evidence="13 14" key="1">
    <citation type="journal article" date="2024" name="Commun. Biol.">
        <title>Comparative genomic analysis of thermophilic fungi reveals convergent evolutionary adaptations and gene losses.</title>
        <authorList>
            <person name="Steindorff A.S."/>
            <person name="Aguilar-Pontes M.V."/>
            <person name="Robinson A.J."/>
            <person name="Andreopoulos B."/>
            <person name="LaButti K."/>
            <person name="Kuo A."/>
            <person name="Mondo S."/>
            <person name="Riley R."/>
            <person name="Otillar R."/>
            <person name="Haridas S."/>
            <person name="Lipzen A."/>
            <person name="Grimwood J."/>
            <person name="Schmutz J."/>
            <person name="Clum A."/>
            <person name="Reid I.D."/>
            <person name="Moisan M.C."/>
            <person name="Butler G."/>
            <person name="Nguyen T.T.M."/>
            <person name="Dewar K."/>
            <person name="Conant G."/>
            <person name="Drula E."/>
            <person name="Henrissat B."/>
            <person name="Hansel C."/>
            <person name="Singer S."/>
            <person name="Hutchinson M.I."/>
            <person name="de Vries R.P."/>
            <person name="Natvig D.O."/>
            <person name="Powell A.J."/>
            <person name="Tsang A."/>
            <person name="Grigoriev I.V."/>
        </authorList>
    </citation>
    <scope>NUCLEOTIDE SEQUENCE [LARGE SCALE GENOMIC DNA]</scope>
    <source>
        <strain evidence="13 14">ATCC 24622</strain>
    </source>
</reference>
<evidence type="ECO:0000256" key="6">
    <source>
        <dbReference type="ARBA" id="ARBA00022792"/>
    </source>
</evidence>
<evidence type="ECO:0008006" key="15">
    <source>
        <dbReference type="Google" id="ProtNLM"/>
    </source>
</evidence>
<accession>A0ABR3VUC3</accession>
<feature type="region of interest" description="Disordered" evidence="12">
    <location>
        <begin position="142"/>
        <end position="177"/>
    </location>
</feature>
<evidence type="ECO:0000256" key="3">
    <source>
        <dbReference type="ARBA" id="ARBA00022448"/>
    </source>
</evidence>
<protein>
    <recommendedName>
        <fullName evidence="15">Mitochondrial carrier</fullName>
    </recommendedName>
</protein>
<gene>
    <name evidence="13" type="ORF">VTK73DRAFT_863</name>
</gene>
<dbReference type="PROSITE" id="PS50920">
    <property type="entry name" value="SOLCAR"/>
    <property type="match status" value="3"/>
</dbReference>
<dbReference type="InterPro" id="IPR049563">
    <property type="entry name" value="TXTP-like"/>
</dbReference>
<evidence type="ECO:0000256" key="5">
    <source>
        <dbReference type="ARBA" id="ARBA00022737"/>
    </source>
</evidence>
<proteinExistence type="inferred from homology"/>
<evidence type="ECO:0000256" key="9">
    <source>
        <dbReference type="ARBA" id="ARBA00023136"/>
    </source>
</evidence>
<keyword evidence="7" id="KW-1133">Transmembrane helix</keyword>
<evidence type="ECO:0000256" key="8">
    <source>
        <dbReference type="ARBA" id="ARBA00023128"/>
    </source>
</evidence>
<evidence type="ECO:0000313" key="13">
    <source>
        <dbReference type="EMBL" id="KAL1845216.1"/>
    </source>
</evidence>
<keyword evidence="3 11" id="KW-0813">Transport</keyword>
<keyword evidence="6" id="KW-0999">Mitochondrion inner membrane</keyword>
<comment type="caution">
    <text evidence="13">The sequence shown here is derived from an EMBL/GenBank/DDBJ whole genome shotgun (WGS) entry which is preliminary data.</text>
</comment>
<dbReference type="PROSITE" id="PS51257">
    <property type="entry name" value="PROKAR_LIPOPROTEIN"/>
    <property type="match status" value="1"/>
</dbReference>
<sequence length="340" mass="35973">MAPHAKGRDQTPPKPWQSVLAGASAGCVESLVTYPTEYIKTRQQLVTPSSTSAAASPVRILVDTLRHQGPRALYSGAAAFCVSNASKSGVRFLAFDYIRRYVPRDGATGKATPLGNMCAGMAAGVAESVLVLTPGETIKTKMIEGQGRGRGRGSGGAGQPGEGTAPTAAGSAKHANHYSSTRGTMAAIFRNEGLRGFYAGVVPVTMKQSANAMVRFTSYNFLSETLQAMRLRFLPSTATPALAGALAGCITVYATMPFDNLKTRLQSSQGRTLHGGSSLRCLRVVLRNEGVLALWKGTTPRLVRLCVSGAISFTIYENVLAWTKILVKATPQLAETEMTL</sequence>
<evidence type="ECO:0000256" key="1">
    <source>
        <dbReference type="ARBA" id="ARBA00004225"/>
    </source>
</evidence>
<dbReference type="EMBL" id="JAZHXJ010001196">
    <property type="protein sequence ID" value="KAL1845216.1"/>
    <property type="molecule type" value="Genomic_DNA"/>
</dbReference>
<keyword evidence="4 10" id="KW-0812">Transmembrane</keyword>
<dbReference type="InterPro" id="IPR018108">
    <property type="entry name" value="MCP_transmembrane"/>
</dbReference>
<name>A0ABR3VUC3_9PEZI</name>
<feature type="compositionally biased region" description="Gly residues" evidence="12">
    <location>
        <begin position="146"/>
        <end position="161"/>
    </location>
</feature>
<organism evidence="13 14">
    <name type="scientific">Phialemonium thermophilum</name>
    <dbReference type="NCBI Taxonomy" id="223376"/>
    <lineage>
        <taxon>Eukaryota</taxon>
        <taxon>Fungi</taxon>
        <taxon>Dikarya</taxon>
        <taxon>Ascomycota</taxon>
        <taxon>Pezizomycotina</taxon>
        <taxon>Sordariomycetes</taxon>
        <taxon>Sordariomycetidae</taxon>
        <taxon>Cephalothecales</taxon>
        <taxon>Cephalothecaceae</taxon>
        <taxon>Phialemonium</taxon>
    </lineage>
</organism>
<feature type="repeat" description="Solcar" evidence="10">
    <location>
        <begin position="235"/>
        <end position="322"/>
    </location>
</feature>
<keyword evidence="9 10" id="KW-0472">Membrane</keyword>
<dbReference type="Proteomes" id="UP001586593">
    <property type="component" value="Unassembled WGS sequence"/>
</dbReference>
<comment type="subcellular location">
    <subcellularLocation>
        <location evidence="1">Mitochondrion membrane</location>
        <topology evidence="1">Multi-pass membrane protein</topology>
    </subcellularLocation>
</comment>